<comment type="similarity">
    <text evidence="1">Belongs to the isochorismatase family.</text>
</comment>
<evidence type="ECO:0000313" key="4">
    <source>
        <dbReference type="EMBL" id="TVY15271.1"/>
    </source>
</evidence>
<dbReference type="OrthoDB" id="1739143at2759"/>
<dbReference type="InterPro" id="IPR000868">
    <property type="entry name" value="Isochorismatase-like_dom"/>
</dbReference>
<protein>
    <submittedName>
        <fullName evidence="4">Peroxyureidoacrylate/ureidoacrylate amidohydrolase</fullName>
    </submittedName>
</protein>
<evidence type="ECO:0000259" key="3">
    <source>
        <dbReference type="Pfam" id="PF00857"/>
    </source>
</evidence>
<name>A0A8T9B7C5_9HELO</name>
<dbReference type="Pfam" id="PF00857">
    <property type="entry name" value="Isochorismatase"/>
    <property type="match status" value="1"/>
</dbReference>
<keyword evidence="5" id="KW-1185">Reference proteome</keyword>
<organism evidence="4 5">
    <name type="scientific">Lachnellula arida</name>
    <dbReference type="NCBI Taxonomy" id="1316785"/>
    <lineage>
        <taxon>Eukaryota</taxon>
        <taxon>Fungi</taxon>
        <taxon>Dikarya</taxon>
        <taxon>Ascomycota</taxon>
        <taxon>Pezizomycotina</taxon>
        <taxon>Leotiomycetes</taxon>
        <taxon>Helotiales</taxon>
        <taxon>Lachnaceae</taxon>
        <taxon>Lachnellula</taxon>
    </lineage>
</organism>
<dbReference type="InterPro" id="IPR036380">
    <property type="entry name" value="Isochorismatase-like_sf"/>
</dbReference>
<keyword evidence="2" id="KW-0378">Hydrolase</keyword>
<sequence>STLSRTITTARASPPPNTIKIIYITVAFRPGHPEVSPSNKLFGPAAASNLFVSGSPSTAIDPSIAPVEGDILVEKKRVSAFSGSGLETVLRGLGVKRLVLAGVSTSGVVLATVCQAFDLDFEVLVLRDLCVDKEPVHGVLMEEVFGKRGRLFWRMSGWRR</sequence>
<dbReference type="InterPro" id="IPR050272">
    <property type="entry name" value="Isochorismatase-like_hydrls"/>
</dbReference>
<dbReference type="SUPFAM" id="SSF52499">
    <property type="entry name" value="Isochorismatase-like hydrolases"/>
    <property type="match status" value="1"/>
</dbReference>
<dbReference type="GO" id="GO:0016787">
    <property type="term" value="F:hydrolase activity"/>
    <property type="evidence" value="ECO:0007669"/>
    <property type="project" value="UniProtKB-KW"/>
</dbReference>
<feature type="domain" description="Isochorismatase-like" evidence="3">
    <location>
        <begin position="6"/>
        <end position="135"/>
    </location>
</feature>
<accession>A0A8T9B7C5</accession>
<evidence type="ECO:0000256" key="1">
    <source>
        <dbReference type="ARBA" id="ARBA00006336"/>
    </source>
</evidence>
<evidence type="ECO:0000256" key="2">
    <source>
        <dbReference type="ARBA" id="ARBA00022801"/>
    </source>
</evidence>
<comment type="caution">
    <text evidence="4">The sequence shown here is derived from an EMBL/GenBank/DDBJ whole genome shotgun (WGS) entry which is preliminary data.</text>
</comment>
<evidence type="ECO:0000313" key="5">
    <source>
        <dbReference type="Proteomes" id="UP000469559"/>
    </source>
</evidence>
<dbReference type="PANTHER" id="PTHR43540">
    <property type="entry name" value="PEROXYUREIDOACRYLATE/UREIDOACRYLATE AMIDOHYDROLASE-RELATED"/>
    <property type="match status" value="1"/>
</dbReference>
<gene>
    <name evidence="4" type="primary">rutB_2</name>
    <name evidence="4" type="ORF">LARI1_G007954</name>
</gene>
<dbReference type="EMBL" id="QGMF01000530">
    <property type="protein sequence ID" value="TVY15271.1"/>
    <property type="molecule type" value="Genomic_DNA"/>
</dbReference>
<dbReference type="AlphaFoldDB" id="A0A8T9B7C5"/>
<reference evidence="4 5" key="1">
    <citation type="submission" date="2018-05" db="EMBL/GenBank/DDBJ databases">
        <title>Whole genome sequencing for identification of molecular markers to develop diagnostic detection tools for the regulated plant pathogen Lachnellula willkommii.</title>
        <authorList>
            <person name="Giroux E."/>
            <person name="Bilodeau G."/>
        </authorList>
    </citation>
    <scope>NUCLEOTIDE SEQUENCE [LARGE SCALE GENOMIC DNA]</scope>
    <source>
        <strain evidence="4 5">CBS 203.66</strain>
    </source>
</reference>
<dbReference type="Gene3D" id="3.40.50.850">
    <property type="entry name" value="Isochorismatase-like"/>
    <property type="match status" value="1"/>
</dbReference>
<dbReference type="PANTHER" id="PTHR43540:SF1">
    <property type="entry name" value="ISOCHORISMATASE HYDROLASE"/>
    <property type="match status" value="1"/>
</dbReference>
<dbReference type="Proteomes" id="UP000469559">
    <property type="component" value="Unassembled WGS sequence"/>
</dbReference>
<proteinExistence type="inferred from homology"/>
<feature type="non-terminal residue" evidence="4">
    <location>
        <position position="1"/>
    </location>
</feature>